<dbReference type="SUPFAM" id="SSF50346">
    <property type="entry name" value="PRC-barrel domain"/>
    <property type="match status" value="1"/>
</dbReference>
<feature type="signal peptide" evidence="1">
    <location>
        <begin position="1"/>
        <end position="24"/>
    </location>
</feature>
<dbReference type="InterPro" id="IPR011033">
    <property type="entry name" value="PRC_barrel-like_sf"/>
</dbReference>
<proteinExistence type="predicted"/>
<dbReference type="Gene3D" id="3.90.50.10">
    <property type="entry name" value="Photosynthetic Reaction Center, subunit H, domain 2"/>
    <property type="match status" value="1"/>
</dbReference>
<feature type="domain" description="PRC-barrel" evidence="2">
    <location>
        <begin position="36"/>
        <end position="105"/>
    </location>
</feature>
<dbReference type="EMBL" id="JAGKQQ010000001">
    <property type="protein sequence ID" value="MBP3955637.1"/>
    <property type="molecule type" value="Genomic_DNA"/>
</dbReference>
<evidence type="ECO:0000259" key="2">
    <source>
        <dbReference type="Pfam" id="PF05239"/>
    </source>
</evidence>
<accession>A0ABS5BPK8</accession>
<protein>
    <submittedName>
        <fullName evidence="3">PRC-barrel domain-containing protein</fullName>
    </submittedName>
</protein>
<dbReference type="Proteomes" id="UP000676565">
    <property type="component" value="Unassembled WGS sequence"/>
</dbReference>
<gene>
    <name evidence="3" type="ORF">J8F10_10125</name>
</gene>
<organism evidence="3 4">
    <name type="scientific">Gemmata palustris</name>
    <dbReference type="NCBI Taxonomy" id="2822762"/>
    <lineage>
        <taxon>Bacteria</taxon>
        <taxon>Pseudomonadati</taxon>
        <taxon>Planctomycetota</taxon>
        <taxon>Planctomycetia</taxon>
        <taxon>Gemmatales</taxon>
        <taxon>Gemmataceae</taxon>
        <taxon>Gemmata</taxon>
    </lineage>
</organism>
<keyword evidence="4" id="KW-1185">Reference proteome</keyword>
<dbReference type="InterPro" id="IPR014747">
    <property type="entry name" value="Bac_photo_RC_H_C"/>
</dbReference>
<name>A0ABS5BPK8_9BACT</name>
<feature type="chain" id="PRO_5046937137" evidence="1">
    <location>
        <begin position="25"/>
        <end position="152"/>
    </location>
</feature>
<sequence length="152" mass="16638">MMTSTLLRTGALTALLFGASVASAQPPAPPAAHNHNHYRAKQVLGTKILIAGDTAVGTVDDLVFDDAGNLEYLIVENGGKLFTVPFEAAKFNVEKRMAVLALTADQYKVIPTYTATTYPSFYTPTYRTEVYKYYGVTPRELRRLGPPVIVRP</sequence>
<evidence type="ECO:0000256" key="1">
    <source>
        <dbReference type="SAM" id="SignalP"/>
    </source>
</evidence>
<dbReference type="Pfam" id="PF05239">
    <property type="entry name" value="PRC"/>
    <property type="match status" value="1"/>
</dbReference>
<dbReference type="RefSeq" id="WP_210653708.1">
    <property type="nucleotide sequence ID" value="NZ_JAGKQQ010000001.1"/>
</dbReference>
<reference evidence="3 4" key="1">
    <citation type="submission" date="2021-04" db="EMBL/GenBank/DDBJ databases">
        <authorList>
            <person name="Ivanova A."/>
        </authorList>
    </citation>
    <scope>NUCLEOTIDE SEQUENCE [LARGE SCALE GENOMIC DNA]</scope>
    <source>
        <strain evidence="3 4">G18</strain>
    </source>
</reference>
<evidence type="ECO:0000313" key="4">
    <source>
        <dbReference type="Proteomes" id="UP000676565"/>
    </source>
</evidence>
<dbReference type="InterPro" id="IPR027275">
    <property type="entry name" value="PRC-brl_dom"/>
</dbReference>
<evidence type="ECO:0000313" key="3">
    <source>
        <dbReference type="EMBL" id="MBP3955637.1"/>
    </source>
</evidence>
<keyword evidence="1" id="KW-0732">Signal</keyword>
<comment type="caution">
    <text evidence="3">The sequence shown here is derived from an EMBL/GenBank/DDBJ whole genome shotgun (WGS) entry which is preliminary data.</text>
</comment>